<dbReference type="Pfam" id="PF01237">
    <property type="entry name" value="Oxysterol_BP"/>
    <property type="match status" value="1"/>
</dbReference>
<feature type="compositionally biased region" description="Low complexity" evidence="8">
    <location>
        <begin position="694"/>
        <end position="710"/>
    </location>
</feature>
<evidence type="ECO:0000256" key="6">
    <source>
        <dbReference type="PROSITE-ProRule" id="PRU00023"/>
    </source>
</evidence>
<dbReference type="OrthoDB" id="1854502at2759"/>
<dbReference type="PANTHER" id="PTHR10972:SF205">
    <property type="entry name" value="OXYSTEROL-BINDING PROTEIN 1"/>
    <property type="match status" value="1"/>
</dbReference>
<evidence type="ECO:0000256" key="5">
    <source>
        <dbReference type="ARBA" id="ARBA00023121"/>
    </source>
</evidence>
<dbReference type="PROSITE" id="PS01013">
    <property type="entry name" value="OSBP"/>
    <property type="match status" value="1"/>
</dbReference>
<feature type="compositionally biased region" description="Basic and acidic residues" evidence="8">
    <location>
        <begin position="681"/>
        <end position="693"/>
    </location>
</feature>
<feature type="compositionally biased region" description="Low complexity" evidence="8">
    <location>
        <begin position="663"/>
        <end position="676"/>
    </location>
</feature>
<dbReference type="Gene3D" id="2.30.29.30">
    <property type="entry name" value="Pleckstrin-homology domain (PH domain)/Phosphotyrosine-binding domain (PTB)"/>
    <property type="match status" value="1"/>
</dbReference>
<dbReference type="PANTHER" id="PTHR10972">
    <property type="entry name" value="OXYSTEROL-BINDING PROTEIN-RELATED"/>
    <property type="match status" value="1"/>
</dbReference>
<evidence type="ECO:0000256" key="1">
    <source>
        <dbReference type="ARBA" id="ARBA00008842"/>
    </source>
</evidence>
<dbReference type="GO" id="GO:0005635">
    <property type="term" value="C:nuclear envelope"/>
    <property type="evidence" value="ECO:0007669"/>
    <property type="project" value="TreeGrafter"/>
</dbReference>
<feature type="compositionally biased region" description="Basic and acidic residues" evidence="8">
    <location>
        <begin position="1330"/>
        <end position="1352"/>
    </location>
</feature>
<dbReference type="SMART" id="SM00248">
    <property type="entry name" value="ANK"/>
    <property type="match status" value="3"/>
</dbReference>
<protein>
    <submittedName>
        <fullName evidence="10">Oxysterol-binding protein-domain-containing protein</fullName>
    </submittedName>
</protein>
<feature type="compositionally biased region" description="Polar residues" evidence="8">
    <location>
        <begin position="431"/>
        <end position="445"/>
    </location>
</feature>
<feature type="compositionally biased region" description="Low complexity" evidence="8">
    <location>
        <begin position="459"/>
        <end position="488"/>
    </location>
</feature>
<dbReference type="InterPro" id="IPR000648">
    <property type="entry name" value="Oxysterol-bd"/>
</dbReference>
<dbReference type="InterPro" id="IPR018494">
    <property type="entry name" value="Oxysterol-bd_CS"/>
</dbReference>
<feature type="compositionally biased region" description="Polar residues" evidence="8">
    <location>
        <begin position="652"/>
        <end position="662"/>
    </location>
</feature>
<accession>A0A9P5PW12</accession>
<evidence type="ECO:0000256" key="2">
    <source>
        <dbReference type="ARBA" id="ARBA00022448"/>
    </source>
</evidence>
<feature type="region of interest" description="Disordered" evidence="8">
    <location>
        <begin position="841"/>
        <end position="864"/>
    </location>
</feature>
<evidence type="ECO:0000256" key="3">
    <source>
        <dbReference type="ARBA" id="ARBA00022553"/>
    </source>
</evidence>
<dbReference type="SUPFAM" id="SSF48403">
    <property type="entry name" value="Ankyrin repeat"/>
    <property type="match status" value="1"/>
</dbReference>
<dbReference type="SMART" id="SM00233">
    <property type="entry name" value="PH"/>
    <property type="match status" value="1"/>
</dbReference>
<dbReference type="CDD" id="cd13292">
    <property type="entry name" value="PH_Osh1p_Osh2p_yeast"/>
    <property type="match status" value="1"/>
</dbReference>
<evidence type="ECO:0000313" key="10">
    <source>
        <dbReference type="EMBL" id="KAF9070162.1"/>
    </source>
</evidence>
<dbReference type="Pfam" id="PF00169">
    <property type="entry name" value="PH"/>
    <property type="match status" value="1"/>
</dbReference>
<dbReference type="GO" id="GO:0006897">
    <property type="term" value="P:endocytosis"/>
    <property type="evidence" value="ECO:0007669"/>
    <property type="project" value="TreeGrafter"/>
</dbReference>
<dbReference type="GO" id="GO:0030011">
    <property type="term" value="P:maintenance of cell polarity"/>
    <property type="evidence" value="ECO:0007669"/>
    <property type="project" value="TreeGrafter"/>
</dbReference>
<evidence type="ECO:0000256" key="7">
    <source>
        <dbReference type="RuleBase" id="RU003844"/>
    </source>
</evidence>
<feature type="compositionally biased region" description="Acidic residues" evidence="8">
    <location>
        <begin position="564"/>
        <end position="584"/>
    </location>
</feature>
<sequence>MASNISSTLEHLDQLTLLSAIRSGDEARISEFLGAVGTEGGREEYDARAAVLHLAIRCSSVSTIAFLLGTISPNAIHPPGSGTTPLHVAAEMGKADIIGLLLEQGADDVTPDSQGRTVDDIVAKNGAKDVQKVIKDSRAFLSASYRSLLHSYTQSPSQSTTQLTKLLTSPRRVHLDLAYREPTTGTTLLHQAARQADLQLCELILLGAPATPAVDLLFVRDSNGKTVLDLVGKSKDRVGVFLKQFVNQMPAPSRSSSMAASVTGPPPTLKGYLNKYTNVAKGYNTRWFVLRGGILSYYRHQQDETVASRGSISMKTAVMKVNSDKLRFEIHSSAPSKSYPSSNSGIQKWYVKTTHPAETARWIGAIGASLEWYQRQSHNSPQAEEAGAREIEANLQPKASSTKSAHSRASRTSSSSRVDSDGASASNSNSEHSMANNALTASPRHTPTRPAVSSHHSHPSPSLQSSPYSHSTRSSLSSTLGLAGLSGLNIRKKNKKNKDKNSRQAQGMYPVTNAGDTNTDNMNTNTNTNTNNWDNGNSDIDVAPGDASDNHKGIPHDEDKSSETEENDEEDNEEEGLGEDEVSEFSEFSTKEEEELEPLPYSSTFHLHANSIIAQMELLAASVAPTLRDPYSTLVTSTKEFIRMASEREGYYQQNQRRLTPLSSSSSASRASDSSSPGLEMTEKAKRITDRAQRNIARAQRNTARAQRTTDIAKQHIARSKRRDLKAKKTLAKAHRAMHESMRMVEVVVKEGEGLEKELIRRKERDRECGGLRGWVMRMEERKAEANSVRRKSSHGANNVEDTLKTPLASSTSTTAVENARTWMLSPVRSDTGQTITQNAAALDVDSGQASEVEDEEDEDEDEDEFFDAIESNNILNLVIPEPLQSPTDTVRTIQGVKRAAIGEGHFNVSPEASVLVAVKDDRTLKSVSSASSTGAGPSSTPDAFFAPYVGYTSLRTALTLASERPVTSLCFPVYFNEPTSMLQRMAEDMEFSECLDIAASEPDPLRRIAYVAAFAMSNYSSTIGRIAKPFNPMLGETFEYVHIGDSYAGEDTGVGSRVEAGAVKKQGYRYVSEQVSHHPPISACWAESFGFLQREDGQGGQTGRGVKGSWRYYGEVDAQNKFMGRVLRFVQRGRSCGVKDSEAMGWVAKAKWRAGASGSGGTDDGAGGETVLEHYSWKKVTTNVSGFILGSPTIDHYGDMIVTNHLTKDRCILTFKPRGWRGKDAYEISGQISNASGKVAYEIAGRWNSQLIARPASSSNFSSSGNLNPDTSILTPAHRSPFNLTPFALTLNDCPKSTLKPVRVGLYELANNLKGMQEDKQRATRKKREAGELEGHRPRWFKPETDGDTGERVWMPARGERERVWRETNVQSVEGKWRGVDSIFIDEPEAIR</sequence>
<keyword evidence="11" id="KW-1185">Reference proteome</keyword>
<name>A0A9P5PW12_9AGAR</name>
<dbReference type="Pfam" id="PF12796">
    <property type="entry name" value="Ank_2"/>
    <property type="match status" value="1"/>
</dbReference>
<dbReference type="Gene3D" id="2.40.160.120">
    <property type="match status" value="1"/>
</dbReference>
<dbReference type="GO" id="GO:0005886">
    <property type="term" value="C:plasma membrane"/>
    <property type="evidence" value="ECO:0007669"/>
    <property type="project" value="TreeGrafter"/>
</dbReference>
<dbReference type="GO" id="GO:0097038">
    <property type="term" value="C:perinuclear endoplasmic reticulum"/>
    <property type="evidence" value="ECO:0007669"/>
    <property type="project" value="TreeGrafter"/>
</dbReference>
<dbReference type="GO" id="GO:0034727">
    <property type="term" value="P:piecemeal microautophagy of the nucleus"/>
    <property type="evidence" value="ECO:0007669"/>
    <property type="project" value="TreeGrafter"/>
</dbReference>
<feature type="region of interest" description="Disordered" evidence="8">
    <location>
        <begin position="1318"/>
        <end position="1353"/>
    </location>
</feature>
<dbReference type="InterPro" id="IPR037239">
    <property type="entry name" value="OSBP_sf"/>
</dbReference>
<dbReference type="InterPro" id="IPR002110">
    <property type="entry name" value="Ankyrin_rpt"/>
</dbReference>
<dbReference type="GO" id="GO:0006887">
    <property type="term" value="P:exocytosis"/>
    <property type="evidence" value="ECO:0007669"/>
    <property type="project" value="TreeGrafter"/>
</dbReference>
<organism evidence="10 11">
    <name type="scientific">Rhodocollybia butyracea</name>
    <dbReference type="NCBI Taxonomy" id="206335"/>
    <lineage>
        <taxon>Eukaryota</taxon>
        <taxon>Fungi</taxon>
        <taxon>Dikarya</taxon>
        <taxon>Basidiomycota</taxon>
        <taxon>Agaricomycotina</taxon>
        <taxon>Agaricomycetes</taxon>
        <taxon>Agaricomycetidae</taxon>
        <taxon>Agaricales</taxon>
        <taxon>Marasmiineae</taxon>
        <taxon>Omphalotaceae</taxon>
        <taxon>Rhodocollybia</taxon>
    </lineage>
</organism>
<reference evidence="10" key="1">
    <citation type="submission" date="2020-11" db="EMBL/GenBank/DDBJ databases">
        <authorList>
            <consortium name="DOE Joint Genome Institute"/>
            <person name="Ahrendt S."/>
            <person name="Riley R."/>
            <person name="Andreopoulos W."/>
            <person name="Labutti K."/>
            <person name="Pangilinan J."/>
            <person name="Ruiz-Duenas F.J."/>
            <person name="Barrasa J.M."/>
            <person name="Sanchez-Garcia M."/>
            <person name="Camarero S."/>
            <person name="Miyauchi S."/>
            <person name="Serrano A."/>
            <person name="Linde D."/>
            <person name="Babiker R."/>
            <person name="Drula E."/>
            <person name="Ayuso-Fernandez I."/>
            <person name="Pacheco R."/>
            <person name="Padilla G."/>
            <person name="Ferreira P."/>
            <person name="Barriuso J."/>
            <person name="Kellner H."/>
            <person name="Castanera R."/>
            <person name="Alfaro M."/>
            <person name="Ramirez L."/>
            <person name="Pisabarro A.G."/>
            <person name="Kuo A."/>
            <person name="Tritt A."/>
            <person name="Lipzen A."/>
            <person name="He G."/>
            <person name="Yan M."/>
            <person name="Ng V."/>
            <person name="Cullen D."/>
            <person name="Martin F."/>
            <person name="Rosso M.-N."/>
            <person name="Henrissat B."/>
            <person name="Hibbett D."/>
            <person name="Martinez A.T."/>
            <person name="Grigoriev I.V."/>
        </authorList>
    </citation>
    <scope>NUCLEOTIDE SEQUENCE</scope>
    <source>
        <strain evidence="10">AH 40177</strain>
    </source>
</reference>
<evidence type="ECO:0000256" key="4">
    <source>
        <dbReference type="ARBA" id="ARBA00023055"/>
    </source>
</evidence>
<dbReference type="PROSITE" id="PS50297">
    <property type="entry name" value="ANK_REP_REGION"/>
    <property type="match status" value="1"/>
</dbReference>
<keyword evidence="5" id="KW-0446">Lipid-binding</keyword>
<feature type="region of interest" description="Disordered" evidence="8">
    <location>
        <begin position="395"/>
        <end position="597"/>
    </location>
</feature>
<feature type="compositionally biased region" description="Basic and acidic residues" evidence="8">
    <location>
        <begin position="548"/>
        <end position="563"/>
    </location>
</feature>
<evidence type="ECO:0000259" key="9">
    <source>
        <dbReference type="PROSITE" id="PS50003"/>
    </source>
</evidence>
<evidence type="ECO:0000256" key="8">
    <source>
        <dbReference type="SAM" id="MobiDB-lite"/>
    </source>
</evidence>
<comment type="similarity">
    <text evidence="1 7">Belongs to the OSBP family.</text>
</comment>
<feature type="compositionally biased region" description="Low complexity" evidence="8">
    <location>
        <begin position="512"/>
        <end position="537"/>
    </location>
</feature>
<feature type="compositionally biased region" description="Low complexity" evidence="8">
    <location>
        <begin position="410"/>
        <end position="430"/>
    </location>
</feature>
<dbReference type="InterPro" id="IPR036770">
    <property type="entry name" value="Ankyrin_rpt-contain_sf"/>
</dbReference>
<dbReference type="Gene3D" id="1.25.40.20">
    <property type="entry name" value="Ankyrin repeat-containing domain"/>
    <property type="match status" value="1"/>
</dbReference>
<feature type="domain" description="PH" evidence="9">
    <location>
        <begin position="266"/>
        <end position="371"/>
    </location>
</feature>
<dbReference type="SUPFAM" id="SSF144000">
    <property type="entry name" value="Oxysterol-binding protein-like"/>
    <property type="match status" value="1"/>
</dbReference>
<gene>
    <name evidence="10" type="ORF">BDP27DRAFT_1324403</name>
</gene>
<feature type="repeat" description="ANK" evidence="6">
    <location>
        <begin position="81"/>
        <end position="113"/>
    </location>
</feature>
<keyword evidence="4" id="KW-0445">Lipid transport</keyword>
<dbReference type="InterPro" id="IPR001849">
    <property type="entry name" value="PH_domain"/>
</dbReference>
<keyword evidence="2" id="KW-0813">Transport</keyword>
<keyword evidence="6" id="KW-0040">ANK repeat</keyword>
<dbReference type="PROSITE" id="PS50003">
    <property type="entry name" value="PH_DOMAIN"/>
    <property type="match status" value="1"/>
</dbReference>
<dbReference type="GO" id="GO:0032934">
    <property type="term" value="F:sterol binding"/>
    <property type="evidence" value="ECO:0007669"/>
    <property type="project" value="TreeGrafter"/>
</dbReference>
<evidence type="ECO:0000313" key="11">
    <source>
        <dbReference type="Proteomes" id="UP000772434"/>
    </source>
</evidence>
<feature type="compositionally biased region" description="Basic residues" evidence="8">
    <location>
        <begin position="716"/>
        <end position="727"/>
    </location>
</feature>
<feature type="region of interest" description="Disordered" evidence="8">
    <location>
        <begin position="649"/>
        <end position="727"/>
    </location>
</feature>
<dbReference type="PROSITE" id="PS50088">
    <property type="entry name" value="ANK_REPEAT"/>
    <property type="match status" value="1"/>
</dbReference>
<dbReference type="InterPro" id="IPR011993">
    <property type="entry name" value="PH-like_dom_sf"/>
</dbReference>
<comment type="caution">
    <text evidence="10">The sequence shown here is derived from an EMBL/GenBank/DDBJ whole genome shotgun (WGS) entry which is preliminary data.</text>
</comment>
<feature type="region of interest" description="Disordered" evidence="8">
    <location>
        <begin position="786"/>
        <end position="814"/>
    </location>
</feature>
<keyword evidence="3" id="KW-0597">Phosphoprotein</keyword>
<proteinExistence type="inferred from homology"/>
<dbReference type="Proteomes" id="UP000772434">
    <property type="component" value="Unassembled WGS sequence"/>
</dbReference>
<dbReference type="GO" id="GO:0006869">
    <property type="term" value="P:lipid transport"/>
    <property type="evidence" value="ECO:0007669"/>
    <property type="project" value="UniProtKB-KW"/>
</dbReference>
<dbReference type="GO" id="GO:0005829">
    <property type="term" value="C:cytosol"/>
    <property type="evidence" value="ECO:0007669"/>
    <property type="project" value="TreeGrafter"/>
</dbReference>
<dbReference type="EMBL" id="JADNRY010000044">
    <property type="protein sequence ID" value="KAF9070162.1"/>
    <property type="molecule type" value="Genomic_DNA"/>
</dbReference>
<feature type="compositionally biased region" description="Acidic residues" evidence="8">
    <location>
        <begin position="852"/>
        <end position="864"/>
    </location>
</feature>
<dbReference type="SUPFAM" id="SSF50729">
    <property type="entry name" value="PH domain-like"/>
    <property type="match status" value="1"/>
</dbReference>